<reference evidence="1 2" key="1">
    <citation type="submission" date="2023-07" db="EMBL/GenBank/DDBJ databases">
        <title>Genomic Encyclopedia of Type Strains, Phase IV (KMG-IV): sequencing the most valuable type-strain genomes for metagenomic binning, comparative biology and taxonomic classification.</title>
        <authorList>
            <person name="Goeker M."/>
        </authorList>
    </citation>
    <scope>NUCLEOTIDE SEQUENCE [LARGE SCALE GENOMIC DNA]</scope>
    <source>
        <strain evidence="1 2">DSM 19154</strain>
    </source>
</reference>
<evidence type="ECO:0000313" key="2">
    <source>
        <dbReference type="Proteomes" id="UP001225034"/>
    </source>
</evidence>
<name>A0ABT9YDS0_9BACI</name>
<comment type="caution">
    <text evidence="1">The sequence shown here is derived from an EMBL/GenBank/DDBJ whole genome shotgun (WGS) entry which is preliminary data.</text>
</comment>
<dbReference type="RefSeq" id="WP_306979850.1">
    <property type="nucleotide sequence ID" value="NZ_JAUSUA010000001.1"/>
</dbReference>
<dbReference type="Proteomes" id="UP001225034">
    <property type="component" value="Unassembled WGS sequence"/>
</dbReference>
<organism evidence="1 2">
    <name type="scientific">Alkalicoccobacillus murimartini</name>
    <dbReference type="NCBI Taxonomy" id="171685"/>
    <lineage>
        <taxon>Bacteria</taxon>
        <taxon>Bacillati</taxon>
        <taxon>Bacillota</taxon>
        <taxon>Bacilli</taxon>
        <taxon>Bacillales</taxon>
        <taxon>Bacillaceae</taxon>
        <taxon>Alkalicoccobacillus</taxon>
    </lineage>
</organism>
<proteinExistence type="predicted"/>
<protein>
    <submittedName>
        <fullName evidence="1">Uncharacterized membrane-anchored protein YhcB (DUF1043 family)</fullName>
    </submittedName>
</protein>
<dbReference type="EMBL" id="JAUSUA010000001">
    <property type="protein sequence ID" value="MDQ0205869.1"/>
    <property type="molecule type" value="Genomic_DNA"/>
</dbReference>
<keyword evidence="2" id="KW-1185">Reference proteome</keyword>
<evidence type="ECO:0000313" key="1">
    <source>
        <dbReference type="EMBL" id="MDQ0205869.1"/>
    </source>
</evidence>
<gene>
    <name evidence="1" type="ORF">J2S05_000643</name>
</gene>
<sequence length="55" mass="5950">MFDYVKRICIALVLAVFIGALFIGVSTINAQGQEVKTIQLGKLSYTSETASSHIC</sequence>
<accession>A0ABT9YDS0</accession>